<name>A0ACB7XR80_9ERIC</name>
<protein>
    <submittedName>
        <fullName evidence="1">Uncharacterized protein</fullName>
    </submittedName>
</protein>
<dbReference type="EMBL" id="CM037151">
    <property type="protein sequence ID" value="KAH7843433.1"/>
    <property type="molecule type" value="Genomic_DNA"/>
</dbReference>
<accession>A0ACB7XR80</accession>
<keyword evidence="2" id="KW-1185">Reference proteome</keyword>
<sequence length="394" mass="44979">MGERWRSNRFGDCYGKRRWINGGSNYESWRWENWRFKNGESNQSKKFWGSKIGNQKIFKTETIKKWNNVTRNKPFQRWITLFIDNIPENEDKEGLRRLFSKYGFVKEATILEKRSKHGSRYGFVKYDCPIAAEMAILKANGLCVGQNGSQKLLVKRAKFGGEKGQIQVSVGEVQYKVRIEEEESFRIILSSTQPSMQGPQSATEDDDVDYGKDIRDTNKTIDSPIRNQQVERDVQLENKKDDLESDENGDGNQNDILKDYNLPLRVEEELQIINVDNNVLLLEEQQYQVPRPGGTLALNGVDGIDGENSNEINGLESIVEDSEGPISLIRKIPDEVNNGCLIKNTQSIEGQKSKEDDLIVRDTESVDEELNAIDPISFGSKNNLRASQFKGIDL</sequence>
<organism evidence="1 2">
    <name type="scientific">Vaccinium darrowii</name>
    <dbReference type="NCBI Taxonomy" id="229202"/>
    <lineage>
        <taxon>Eukaryota</taxon>
        <taxon>Viridiplantae</taxon>
        <taxon>Streptophyta</taxon>
        <taxon>Embryophyta</taxon>
        <taxon>Tracheophyta</taxon>
        <taxon>Spermatophyta</taxon>
        <taxon>Magnoliopsida</taxon>
        <taxon>eudicotyledons</taxon>
        <taxon>Gunneridae</taxon>
        <taxon>Pentapetalae</taxon>
        <taxon>asterids</taxon>
        <taxon>Ericales</taxon>
        <taxon>Ericaceae</taxon>
        <taxon>Vaccinioideae</taxon>
        <taxon>Vaccinieae</taxon>
        <taxon>Vaccinium</taxon>
    </lineage>
</organism>
<gene>
    <name evidence="1" type="ORF">Vadar_016614</name>
</gene>
<proteinExistence type="predicted"/>
<reference evidence="1 2" key="1">
    <citation type="journal article" date="2021" name="Hortic Res">
        <title>High-quality reference genome and annotation aids understanding of berry development for evergreen blueberry (Vaccinium darrowii).</title>
        <authorList>
            <person name="Yu J."/>
            <person name="Hulse-Kemp A.M."/>
            <person name="Babiker E."/>
            <person name="Staton M."/>
        </authorList>
    </citation>
    <scope>NUCLEOTIDE SEQUENCE [LARGE SCALE GENOMIC DNA]</scope>
    <source>
        <strain evidence="2">cv. NJ 8807/NJ 8810</strain>
        <tissue evidence="1">Young leaf</tissue>
    </source>
</reference>
<evidence type="ECO:0000313" key="2">
    <source>
        <dbReference type="Proteomes" id="UP000828048"/>
    </source>
</evidence>
<comment type="caution">
    <text evidence="1">The sequence shown here is derived from an EMBL/GenBank/DDBJ whole genome shotgun (WGS) entry which is preliminary data.</text>
</comment>
<dbReference type="Proteomes" id="UP000828048">
    <property type="component" value="Chromosome 1"/>
</dbReference>
<evidence type="ECO:0000313" key="1">
    <source>
        <dbReference type="EMBL" id="KAH7843433.1"/>
    </source>
</evidence>